<dbReference type="Gene3D" id="3.55.50.30">
    <property type="match status" value="1"/>
</dbReference>
<dbReference type="Proteomes" id="UP000017837">
    <property type="component" value="Unassembled WGS sequence"/>
</dbReference>
<dbReference type="Pfam" id="PF14905">
    <property type="entry name" value="OMP_b-brl_3"/>
    <property type="match status" value="1"/>
</dbReference>
<dbReference type="InterPro" id="IPR012910">
    <property type="entry name" value="Plug_dom"/>
</dbReference>
<keyword evidence="5 9" id="KW-0732">Signal</keyword>
<proteinExistence type="predicted"/>
<dbReference type="Gene3D" id="2.170.130.10">
    <property type="entry name" value="TonB-dependent receptor, plug domain"/>
    <property type="match status" value="1"/>
</dbReference>
<evidence type="ECO:0000256" key="1">
    <source>
        <dbReference type="ARBA" id="ARBA00004571"/>
    </source>
</evidence>
<dbReference type="InterPro" id="IPR011662">
    <property type="entry name" value="Secretin/TonB_short_N"/>
</dbReference>
<dbReference type="InterPro" id="IPR036942">
    <property type="entry name" value="Beta-barrel_TonB_sf"/>
</dbReference>
<reference evidence="11 12" key="1">
    <citation type="journal article" date="2014" name="Nature">
        <title>Sequential evolution of bacterial morphology by co-option of a developmental regulator.</title>
        <authorList>
            <person name="Jiang C."/>
            <person name="Brown P.J."/>
            <person name="Ducret A."/>
            <person name="Brun Y.V."/>
        </authorList>
    </citation>
    <scope>NUCLEOTIDE SEQUENCE [LARGE SCALE GENOMIC DNA]</scope>
    <source>
        <strain evidence="11 12">DSM 16100</strain>
    </source>
</reference>
<dbReference type="SMART" id="SM00965">
    <property type="entry name" value="STN"/>
    <property type="match status" value="1"/>
</dbReference>
<evidence type="ECO:0000313" key="12">
    <source>
        <dbReference type="Proteomes" id="UP000017837"/>
    </source>
</evidence>
<feature type="domain" description="Secretin/TonB short N-terminal" evidence="10">
    <location>
        <begin position="55"/>
        <end position="106"/>
    </location>
</feature>
<dbReference type="Gene3D" id="2.40.170.20">
    <property type="entry name" value="TonB-dependent receptor, beta-barrel domain"/>
    <property type="match status" value="1"/>
</dbReference>
<dbReference type="GO" id="GO:0015344">
    <property type="term" value="F:siderophore uptake transmembrane transporter activity"/>
    <property type="evidence" value="ECO:0007669"/>
    <property type="project" value="TreeGrafter"/>
</dbReference>
<dbReference type="PANTHER" id="PTHR30069">
    <property type="entry name" value="TONB-DEPENDENT OUTER MEMBRANE RECEPTOR"/>
    <property type="match status" value="1"/>
</dbReference>
<organism evidence="11 12">
    <name type="scientific">Asticcacaulis benevestitus DSM 16100 = ATCC BAA-896</name>
    <dbReference type="NCBI Taxonomy" id="1121022"/>
    <lineage>
        <taxon>Bacteria</taxon>
        <taxon>Pseudomonadati</taxon>
        <taxon>Pseudomonadota</taxon>
        <taxon>Alphaproteobacteria</taxon>
        <taxon>Caulobacterales</taxon>
        <taxon>Caulobacteraceae</taxon>
        <taxon>Asticcacaulis</taxon>
    </lineage>
</organism>
<evidence type="ECO:0000259" key="10">
    <source>
        <dbReference type="SMART" id="SM00965"/>
    </source>
</evidence>
<evidence type="ECO:0000256" key="5">
    <source>
        <dbReference type="ARBA" id="ARBA00022729"/>
    </source>
</evidence>
<dbReference type="eggNOG" id="COG4771">
    <property type="taxonomic scope" value="Bacteria"/>
</dbReference>
<evidence type="ECO:0000256" key="2">
    <source>
        <dbReference type="ARBA" id="ARBA00022448"/>
    </source>
</evidence>
<dbReference type="InterPro" id="IPR041700">
    <property type="entry name" value="OMP_b-brl_3"/>
</dbReference>
<dbReference type="InterPro" id="IPR037066">
    <property type="entry name" value="Plug_dom_sf"/>
</dbReference>
<dbReference type="OrthoDB" id="7168163at2"/>
<sequence>MRKRKIGGKVSIVAGVGMIAFAVGSLQAAEADFDYDIPSQSLASALRSFARTSHAQIIFDDALVHDVRTNTIHGRYSTDIVLTKLLATSGLTARHDSSGVYVIAMTSAQDSQAASGQPSPTGDDPPPDAPPTQVTVKAKRPELTDKVDRRVYNLANDASAGVGMATDLLDKIPSVQVSPTGVVTLRGDRRVTILIDGKEPANGNQALLSLAAADIDRIEVITNPSARYGPDGSAGIINIITKKKFPLGFSGSISPQIAGNGERMISGLFDLNYGKLSAKGVVNFDHLPLLRRMRVTYDTPAAAASANTMKAIGDRSWLDLTLNYKVDERNSLALDIASSKGGTTQNDAFSYTSGGANYTGVSHSNHPFHMTYVDATYTRSIDAAGTTLSVDASGARTNSSFNESTVNQYTSGDEATFGQSTSTLVVENDLTVDFGRTFSEEMSFNAGVELKPQHTTTNSLFYDTGNIGGPYTDGLAHNFDGTRTVSAAYMTWSQGFGAWTGLLGMRTEREDLSLVTADNVVKREDMNLYPSLHLMRSVGQNSKLKLSYAKRIDRPDIAQYDPSIGSANSEIYYTGNPDLKSPKTDSFEAQYIYNLKDTNFEGTLFSRHTQDYTWSESTLDSSGAIHVRPANAGDATSSGISTTLRAPVTPHLKYSLNIDLLHNTIPQYDSGTRTFNSLNSNILVEYEAPARSKLKGDVYQLKLNYTGRAYNPEGYSGAYHSLDLTWQHSLTPKVVAVIDAINITNGSDMVQIVDIPGLKYRSAQRMFGTYLRFGLAYKFAVN</sequence>
<keyword evidence="2" id="KW-0813">Transport</keyword>
<keyword evidence="7" id="KW-0998">Cell outer membrane</keyword>
<comment type="caution">
    <text evidence="11">The sequence shown here is derived from an EMBL/GenBank/DDBJ whole genome shotgun (WGS) entry which is preliminary data.</text>
</comment>
<feature type="signal peptide" evidence="9">
    <location>
        <begin position="1"/>
        <end position="28"/>
    </location>
</feature>
<name>V4PP44_9CAUL</name>
<evidence type="ECO:0000256" key="9">
    <source>
        <dbReference type="SAM" id="SignalP"/>
    </source>
</evidence>
<dbReference type="InterPro" id="IPR039426">
    <property type="entry name" value="TonB-dep_rcpt-like"/>
</dbReference>
<dbReference type="GO" id="GO:0044718">
    <property type="term" value="P:siderophore transmembrane transport"/>
    <property type="evidence" value="ECO:0007669"/>
    <property type="project" value="TreeGrafter"/>
</dbReference>
<comment type="subcellular location">
    <subcellularLocation>
        <location evidence="1">Cell outer membrane</location>
        <topology evidence="1">Multi-pass membrane protein</topology>
    </subcellularLocation>
</comment>
<keyword evidence="3" id="KW-1134">Transmembrane beta strand</keyword>
<evidence type="ECO:0000313" key="11">
    <source>
        <dbReference type="EMBL" id="ESQ87260.1"/>
    </source>
</evidence>
<dbReference type="AlphaFoldDB" id="V4PP44"/>
<keyword evidence="12" id="KW-1185">Reference proteome</keyword>
<evidence type="ECO:0000256" key="6">
    <source>
        <dbReference type="ARBA" id="ARBA00023136"/>
    </source>
</evidence>
<dbReference type="Pfam" id="PF07715">
    <property type="entry name" value="Plug"/>
    <property type="match status" value="1"/>
</dbReference>
<gene>
    <name evidence="11" type="ORF">ABENE_17305</name>
</gene>
<feature type="region of interest" description="Disordered" evidence="8">
    <location>
        <begin position="109"/>
        <end position="136"/>
    </location>
</feature>
<dbReference type="PATRIC" id="fig|1121022.4.peg.3532"/>
<evidence type="ECO:0000256" key="7">
    <source>
        <dbReference type="ARBA" id="ARBA00023237"/>
    </source>
</evidence>
<protein>
    <recommendedName>
        <fullName evidence="10">Secretin/TonB short N-terminal domain-containing protein</fullName>
    </recommendedName>
</protein>
<dbReference type="SUPFAM" id="SSF56935">
    <property type="entry name" value="Porins"/>
    <property type="match status" value="1"/>
</dbReference>
<keyword evidence="6" id="KW-0472">Membrane</keyword>
<dbReference type="PANTHER" id="PTHR30069:SF29">
    <property type="entry name" value="HEMOGLOBIN AND HEMOGLOBIN-HAPTOGLOBIN-BINDING PROTEIN 1-RELATED"/>
    <property type="match status" value="1"/>
</dbReference>
<keyword evidence="4" id="KW-0812">Transmembrane</keyword>
<feature type="chain" id="PRO_5004723995" description="Secretin/TonB short N-terminal domain-containing protein" evidence="9">
    <location>
        <begin position="29"/>
        <end position="782"/>
    </location>
</feature>
<dbReference type="GO" id="GO:0009279">
    <property type="term" value="C:cell outer membrane"/>
    <property type="evidence" value="ECO:0007669"/>
    <property type="project" value="UniProtKB-SubCell"/>
</dbReference>
<evidence type="ECO:0000256" key="4">
    <source>
        <dbReference type="ARBA" id="ARBA00022692"/>
    </source>
</evidence>
<dbReference type="EMBL" id="AWGB01000045">
    <property type="protein sequence ID" value="ESQ87260.1"/>
    <property type="molecule type" value="Genomic_DNA"/>
</dbReference>
<accession>V4PP44</accession>
<dbReference type="STRING" id="1121022.GCA_000376105_04204"/>
<evidence type="ECO:0000256" key="8">
    <source>
        <dbReference type="SAM" id="MobiDB-lite"/>
    </source>
</evidence>
<evidence type="ECO:0000256" key="3">
    <source>
        <dbReference type="ARBA" id="ARBA00022452"/>
    </source>
</evidence>
<dbReference type="RefSeq" id="WP_018083885.1">
    <property type="nucleotide sequence ID" value="NZ_AQWM01000049.1"/>
</dbReference>